<comment type="caution">
    <text evidence="1">The sequence shown here is derived from an EMBL/GenBank/DDBJ whole genome shotgun (WGS) entry which is preliminary data.</text>
</comment>
<evidence type="ECO:0000313" key="1">
    <source>
        <dbReference type="EMBL" id="MFH6983848.1"/>
    </source>
</evidence>
<keyword evidence="2" id="KW-1185">Reference proteome</keyword>
<accession>A0ABW7N8I0</accession>
<gene>
    <name evidence="1" type="ORF">ACHKAR_10370</name>
</gene>
<reference evidence="1 2" key="1">
    <citation type="journal article" date="2013" name="Int. J. Syst. Evol. Microbiol.">
        <title>Marinoscillum luteum sp. nov., isolated from marine sediment.</title>
        <authorList>
            <person name="Cha I.T."/>
            <person name="Park S.J."/>
            <person name="Kim S.J."/>
            <person name="Kim J.G."/>
            <person name="Jung M.Y."/>
            <person name="Shin K.S."/>
            <person name="Kwon K.K."/>
            <person name="Yang S.H."/>
            <person name="Seo Y.S."/>
            <person name="Rhee S.K."/>
        </authorList>
    </citation>
    <scope>NUCLEOTIDE SEQUENCE [LARGE SCALE GENOMIC DNA]</scope>
    <source>
        <strain evidence="1 2">KCTC 23939</strain>
    </source>
</reference>
<name>A0ABW7N8I0_9BACT</name>
<dbReference type="InterPro" id="IPR019853">
    <property type="entry name" value="GldB-like"/>
</dbReference>
<organism evidence="1 2">
    <name type="scientific">Marinoscillum luteum</name>
    <dbReference type="NCBI Taxonomy" id="861051"/>
    <lineage>
        <taxon>Bacteria</taxon>
        <taxon>Pseudomonadati</taxon>
        <taxon>Bacteroidota</taxon>
        <taxon>Cytophagia</taxon>
        <taxon>Cytophagales</taxon>
        <taxon>Reichenbachiellaceae</taxon>
        <taxon>Marinoscillum</taxon>
    </lineage>
</organism>
<dbReference type="EMBL" id="JBIPKE010000016">
    <property type="protein sequence ID" value="MFH6983848.1"/>
    <property type="molecule type" value="Genomic_DNA"/>
</dbReference>
<proteinExistence type="predicted"/>
<protein>
    <recommendedName>
        <fullName evidence="3">Gliding motility lipoprotein GldB</fullName>
    </recommendedName>
</protein>
<evidence type="ECO:0008006" key="3">
    <source>
        <dbReference type="Google" id="ProtNLM"/>
    </source>
</evidence>
<dbReference type="Pfam" id="PF25594">
    <property type="entry name" value="GldB_lipo"/>
    <property type="match status" value="1"/>
</dbReference>
<dbReference type="Proteomes" id="UP001610063">
    <property type="component" value="Unassembled WGS sequence"/>
</dbReference>
<dbReference type="RefSeq" id="WP_395417368.1">
    <property type="nucleotide sequence ID" value="NZ_JBIPKE010000016.1"/>
</dbReference>
<evidence type="ECO:0000313" key="2">
    <source>
        <dbReference type="Proteomes" id="UP001610063"/>
    </source>
</evidence>
<sequence>MRTVIITIPFLLFFACGPECKNENAIASTPVSIEVERLEAAFFSQDSPEGIENLLEEYREFSRLFLDSDQYPTDSILAAKIFRLIQNPSIDTLYNEAVSEYSDFDPIREDLEMAIGKMTTLFPETRVPKIQTTVSGLYKDLFISDSLILIGLDFFIGPKATYKPLEIPGYVLKRYNKEHLASIIVKFLAGNQVYKGKSSSLLSEMVDFGKTYYLASSLVPCTQDSVWLGYTSRDMEVIDENEAVIWANLLENEVLYETNHITKRRFLGERPNVYEISQECPGRIGAWVGWRIVESYMKNNEVSIEALLADTDNEKIFRLSGYKPQSR</sequence>
<dbReference type="PROSITE" id="PS51257">
    <property type="entry name" value="PROKAR_LIPOPROTEIN"/>
    <property type="match status" value="1"/>
</dbReference>